<protein>
    <submittedName>
        <fullName evidence="1">Uncharacterized protein</fullName>
    </submittedName>
</protein>
<dbReference type="EMBL" id="ML769526">
    <property type="protein sequence ID" value="KAE9395698.1"/>
    <property type="molecule type" value="Genomic_DNA"/>
</dbReference>
<gene>
    <name evidence="1" type="ORF">BT96DRAFT_825831</name>
</gene>
<sequence>MQIELNGTTEYGEVWYYFIVGAGKGSKGLAMVSLYQKPDPMLYEESYQTLWACKYSGSQNLCIVPIEKIQCNRFHLQYSLDTHFHHLTGAKTHWLARRA</sequence>
<dbReference type="Proteomes" id="UP000799118">
    <property type="component" value="Unassembled WGS sequence"/>
</dbReference>
<dbReference type="OrthoDB" id="2669721at2759"/>
<evidence type="ECO:0000313" key="1">
    <source>
        <dbReference type="EMBL" id="KAE9395698.1"/>
    </source>
</evidence>
<organism evidence="1 2">
    <name type="scientific">Gymnopus androsaceus JB14</name>
    <dbReference type="NCBI Taxonomy" id="1447944"/>
    <lineage>
        <taxon>Eukaryota</taxon>
        <taxon>Fungi</taxon>
        <taxon>Dikarya</taxon>
        <taxon>Basidiomycota</taxon>
        <taxon>Agaricomycotina</taxon>
        <taxon>Agaricomycetes</taxon>
        <taxon>Agaricomycetidae</taxon>
        <taxon>Agaricales</taxon>
        <taxon>Marasmiineae</taxon>
        <taxon>Omphalotaceae</taxon>
        <taxon>Gymnopus</taxon>
    </lineage>
</organism>
<keyword evidence="2" id="KW-1185">Reference proteome</keyword>
<dbReference type="AlphaFoldDB" id="A0A6A4HDH7"/>
<accession>A0A6A4HDH7</accession>
<name>A0A6A4HDH7_9AGAR</name>
<reference evidence="1" key="1">
    <citation type="journal article" date="2019" name="Environ. Microbiol.">
        <title>Fungal ecological strategies reflected in gene transcription - a case study of two litter decomposers.</title>
        <authorList>
            <person name="Barbi F."/>
            <person name="Kohler A."/>
            <person name="Barry K."/>
            <person name="Baskaran P."/>
            <person name="Daum C."/>
            <person name="Fauchery L."/>
            <person name="Ihrmark K."/>
            <person name="Kuo A."/>
            <person name="LaButti K."/>
            <person name="Lipzen A."/>
            <person name="Morin E."/>
            <person name="Grigoriev I.V."/>
            <person name="Henrissat B."/>
            <person name="Lindahl B."/>
            <person name="Martin F."/>
        </authorList>
    </citation>
    <scope>NUCLEOTIDE SEQUENCE</scope>
    <source>
        <strain evidence="1">JB14</strain>
    </source>
</reference>
<proteinExistence type="predicted"/>
<evidence type="ECO:0000313" key="2">
    <source>
        <dbReference type="Proteomes" id="UP000799118"/>
    </source>
</evidence>